<gene>
    <name evidence="4" type="ORF">EG19_11970</name>
</gene>
<feature type="binding site" evidence="3">
    <location>
        <position position="223"/>
    </location>
    <ligand>
        <name>a divalent metal cation</name>
        <dbReference type="ChEBI" id="CHEBI:60240"/>
        <label>1</label>
    </ligand>
</feature>
<comment type="similarity">
    <text evidence="1">Belongs to the GTP cyclohydrolase I type 2/NIF3 family.</text>
</comment>
<dbReference type="EMBL" id="JMFG01000008">
    <property type="protein sequence ID" value="KDA54425.1"/>
    <property type="molecule type" value="Genomic_DNA"/>
</dbReference>
<evidence type="ECO:0000313" key="4">
    <source>
        <dbReference type="EMBL" id="KDA54425.1"/>
    </source>
</evidence>
<dbReference type="NCBIfam" id="TIGR00486">
    <property type="entry name" value="YbgI_SA1388"/>
    <property type="match status" value="1"/>
</dbReference>
<dbReference type="GO" id="GO:0005737">
    <property type="term" value="C:cytoplasm"/>
    <property type="evidence" value="ECO:0007669"/>
    <property type="project" value="TreeGrafter"/>
</dbReference>
<dbReference type="STRING" id="1312852.EG19_11970"/>
<dbReference type="Proteomes" id="UP000027284">
    <property type="component" value="Unassembled WGS sequence"/>
</dbReference>
<dbReference type="SUPFAM" id="SSF102705">
    <property type="entry name" value="NIF3 (NGG1p interacting factor 3)-like"/>
    <property type="match status" value="1"/>
</dbReference>
<keyword evidence="2 3" id="KW-0479">Metal-binding</keyword>
<organism evidence="4 5">
    <name type="scientific">Thermoanaerobaculum aquaticum</name>
    <dbReference type="NCBI Taxonomy" id="1312852"/>
    <lineage>
        <taxon>Bacteria</taxon>
        <taxon>Pseudomonadati</taxon>
        <taxon>Acidobacteriota</taxon>
        <taxon>Thermoanaerobaculia</taxon>
        <taxon>Thermoanaerobaculales</taxon>
        <taxon>Thermoanaerobaculaceae</taxon>
        <taxon>Thermoanaerobaculum</taxon>
    </lineage>
</organism>
<evidence type="ECO:0000256" key="1">
    <source>
        <dbReference type="ARBA" id="ARBA00006964"/>
    </source>
</evidence>
<dbReference type="RefSeq" id="WP_038047705.1">
    <property type="nucleotide sequence ID" value="NZ_JMFG01000008.1"/>
</dbReference>
<dbReference type="Gene3D" id="3.40.1390.30">
    <property type="entry name" value="NIF3 (NGG1p interacting factor 3)-like"/>
    <property type="match status" value="2"/>
</dbReference>
<dbReference type="OrthoDB" id="9792792at2"/>
<evidence type="ECO:0008006" key="6">
    <source>
        <dbReference type="Google" id="ProtNLM"/>
    </source>
</evidence>
<accession>A0A062Y105</accession>
<keyword evidence="5" id="KW-1185">Reference proteome</keyword>
<dbReference type="InterPro" id="IPR036069">
    <property type="entry name" value="DUF34/NIF3_sf"/>
</dbReference>
<feature type="binding site" evidence="3">
    <location>
        <position position="64"/>
    </location>
    <ligand>
        <name>a divalent metal cation</name>
        <dbReference type="ChEBI" id="CHEBI:60240"/>
        <label>2</label>
    </ligand>
</feature>
<evidence type="ECO:0000256" key="2">
    <source>
        <dbReference type="ARBA" id="ARBA00022723"/>
    </source>
</evidence>
<dbReference type="PANTHER" id="PTHR13799">
    <property type="entry name" value="NGG1 INTERACTING FACTOR 3"/>
    <property type="match status" value="1"/>
</dbReference>
<evidence type="ECO:0000256" key="3">
    <source>
        <dbReference type="PIRSR" id="PIRSR602678-1"/>
    </source>
</evidence>
<sequence length="251" mass="27320">MDRDELVAYLDEFLAVEDVPDESLNGLQVEGRAKISRVATAVSCSARFFTDAARWGADAVLVHHGLLWRGQVERVRGSLRQRLAVLLAEELNLLAYHLPLDRHPEVGNAAVLARQLGLEGLEPFGVFHGFAIGWAGVFNRPQTLEELARRLELLTGQEPLVFPGHGERVSSVGIVTGSGAGAFAEAVETGLDALVVGDPKEWVMHRAEEEGVHVVACGHYASERFGVQALGAHLEEKLGLEVQFFDYPNPA</sequence>
<protein>
    <recommendedName>
        <fullName evidence="6">Nif3-like dinuclear metal center hexameric protein</fullName>
    </recommendedName>
</protein>
<proteinExistence type="inferred from homology"/>
<dbReference type="InterPro" id="IPR002678">
    <property type="entry name" value="DUF34/NIF3"/>
</dbReference>
<feature type="binding site" evidence="3">
    <location>
        <position position="63"/>
    </location>
    <ligand>
        <name>a divalent metal cation</name>
        <dbReference type="ChEBI" id="CHEBI:60240"/>
        <label>1</label>
    </ligand>
</feature>
<comment type="caution">
    <text evidence="4">The sequence shown here is derived from an EMBL/GenBank/DDBJ whole genome shotgun (WGS) entry which is preliminary data.</text>
</comment>
<evidence type="ECO:0000313" key="5">
    <source>
        <dbReference type="Proteomes" id="UP000027284"/>
    </source>
</evidence>
<dbReference type="GO" id="GO:0046872">
    <property type="term" value="F:metal ion binding"/>
    <property type="evidence" value="ECO:0007669"/>
    <property type="project" value="UniProtKB-KW"/>
</dbReference>
<feature type="binding site" evidence="3">
    <location>
        <position position="219"/>
    </location>
    <ligand>
        <name>a divalent metal cation</name>
        <dbReference type="ChEBI" id="CHEBI:60240"/>
        <label>1</label>
    </ligand>
</feature>
<dbReference type="Pfam" id="PF01784">
    <property type="entry name" value="DUF34_NIF3"/>
    <property type="match status" value="1"/>
</dbReference>
<name>A0A062Y105_9BACT</name>
<dbReference type="AlphaFoldDB" id="A0A062Y105"/>
<reference evidence="4 5" key="1">
    <citation type="submission" date="2014-04" db="EMBL/GenBank/DDBJ databases">
        <title>The Genome Sequence of Thermoanaerobaculum aquaticum MP-01, The First Cultivated Group 23 Acidobacterium.</title>
        <authorList>
            <person name="Stamps B.W."/>
            <person name="Losey N.A."/>
            <person name="Lawson P.A."/>
            <person name="Stevenson B.S."/>
        </authorList>
    </citation>
    <scope>NUCLEOTIDE SEQUENCE [LARGE SCALE GENOMIC DNA]</scope>
    <source>
        <strain evidence="4 5">MP-01</strain>
    </source>
</reference>
<dbReference type="PANTHER" id="PTHR13799:SF14">
    <property type="entry name" value="GTP CYCLOHYDROLASE 1 TYPE 2 HOMOLOG"/>
    <property type="match status" value="1"/>
</dbReference>
<feature type="binding site" evidence="3">
    <location>
        <position position="101"/>
    </location>
    <ligand>
        <name>a divalent metal cation</name>
        <dbReference type="ChEBI" id="CHEBI:60240"/>
        <label>1</label>
    </ligand>
</feature>